<feature type="transmembrane region" description="Helical" evidence="1">
    <location>
        <begin position="31"/>
        <end position="49"/>
    </location>
</feature>
<dbReference type="RefSeq" id="WP_089891673.1">
    <property type="nucleotide sequence ID" value="NZ_CALJFH010000015.1"/>
</dbReference>
<accession>A0A1H3KU13</accession>
<keyword evidence="1" id="KW-0812">Transmembrane</keyword>
<evidence type="ECO:0000313" key="3">
    <source>
        <dbReference type="Proteomes" id="UP000199026"/>
    </source>
</evidence>
<keyword evidence="3" id="KW-1185">Reference proteome</keyword>
<gene>
    <name evidence="2" type="ORF">SAMN05444486_102751</name>
</gene>
<feature type="transmembrane region" description="Helical" evidence="1">
    <location>
        <begin position="101"/>
        <end position="120"/>
    </location>
</feature>
<dbReference type="GeneID" id="78124811"/>
<dbReference type="AlphaFoldDB" id="A0A1H3KU13"/>
<feature type="transmembrane region" description="Helical" evidence="1">
    <location>
        <begin position="69"/>
        <end position="89"/>
    </location>
</feature>
<protein>
    <recommendedName>
        <fullName evidence="4">Yip1 domain-containing protein</fullName>
    </recommendedName>
</protein>
<dbReference type="Proteomes" id="UP000199026">
    <property type="component" value="Unassembled WGS sequence"/>
</dbReference>
<evidence type="ECO:0000256" key="1">
    <source>
        <dbReference type="SAM" id="Phobius"/>
    </source>
</evidence>
<organism evidence="2 3">
    <name type="scientific">Lentibacter algarum</name>
    <dbReference type="NCBI Taxonomy" id="576131"/>
    <lineage>
        <taxon>Bacteria</taxon>
        <taxon>Pseudomonadati</taxon>
        <taxon>Pseudomonadota</taxon>
        <taxon>Alphaproteobacteria</taxon>
        <taxon>Rhodobacterales</taxon>
        <taxon>Roseobacteraceae</taxon>
        <taxon>Lentibacter</taxon>
    </lineage>
</organism>
<reference evidence="2 3" key="1">
    <citation type="submission" date="2016-10" db="EMBL/GenBank/DDBJ databases">
        <authorList>
            <person name="de Groot N.N."/>
        </authorList>
    </citation>
    <scope>NUCLEOTIDE SEQUENCE [LARGE SCALE GENOMIC DNA]</scope>
    <source>
        <strain evidence="2 3">DSM 24677</strain>
    </source>
</reference>
<dbReference type="EMBL" id="FNPR01000002">
    <property type="protein sequence ID" value="SDY55662.1"/>
    <property type="molecule type" value="Genomic_DNA"/>
</dbReference>
<keyword evidence="1" id="KW-1133">Transmembrane helix</keyword>
<proteinExistence type="predicted"/>
<feature type="transmembrane region" description="Helical" evidence="1">
    <location>
        <begin position="132"/>
        <end position="150"/>
    </location>
</feature>
<evidence type="ECO:0008006" key="4">
    <source>
        <dbReference type="Google" id="ProtNLM"/>
    </source>
</evidence>
<sequence>MSVVMDIVATYRGPAQVLRRFAAAGQREDRAIAILMAGCAVVFVSSWPAAAREAHLTGQDIGMLMGGALFAWLFIMPLVLYGLAFLVWGGFRVLRSKAEPWALRLALFWALLAASPLMLLHGLVRGFIGESTPQMIVGALWFVVFMWFWISGSRAAAKESASHGD</sequence>
<keyword evidence="1" id="KW-0472">Membrane</keyword>
<dbReference type="OrthoDB" id="7771437at2"/>
<name>A0A1H3KU13_9RHOB</name>
<dbReference type="STRING" id="576131.SAMN05444486_102751"/>
<evidence type="ECO:0000313" key="2">
    <source>
        <dbReference type="EMBL" id="SDY55662.1"/>
    </source>
</evidence>